<feature type="signal peptide" evidence="2">
    <location>
        <begin position="1"/>
        <end position="21"/>
    </location>
</feature>
<feature type="transmembrane region" description="Helical" evidence="1">
    <location>
        <begin position="45"/>
        <end position="69"/>
    </location>
</feature>
<dbReference type="EMBL" id="CP091139">
    <property type="protein sequence ID" value="UUT35493.1"/>
    <property type="molecule type" value="Genomic_DNA"/>
</dbReference>
<evidence type="ECO:0000313" key="3">
    <source>
        <dbReference type="EMBL" id="UUT35493.1"/>
    </source>
</evidence>
<keyword evidence="1" id="KW-0812">Transmembrane</keyword>
<sequence length="119" mass="11901">MIGVCTSLFLGGLGLSSVASAVAPYPVTRPGDSPFRQPERSTASGAIAQGVVLAGALVVSAPAVWWGWRAVSGGDPQDAEYAFWSGIGAGVAVLLLGLVAGAVAYSRRGSRLLEAAEAG</sequence>
<keyword evidence="1" id="KW-1133">Transmembrane helix</keyword>
<evidence type="ECO:0000256" key="1">
    <source>
        <dbReference type="SAM" id="Phobius"/>
    </source>
</evidence>
<name>A0ABY5NJZ2_9MICO</name>
<keyword evidence="4" id="KW-1185">Reference proteome</keyword>
<keyword evidence="2" id="KW-0732">Signal</keyword>
<feature type="chain" id="PRO_5047076192" evidence="2">
    <location>
        <begin position="22"/>
        <end position="119"/>
    </location>
</feature>
<dbReference type="RefSeq" id="WP_259612099.1">
    <property type="nucleotide sequence ID" value="NZ_CP091139.2"/>
</dbReference>
<organism evidence="3 4">
    <name type="scientific">Microbacterium elymi</name>
    <dbReference type="NCBI Taxonomy" id="2909587"/>
    <lineage>
        <taxon>Bacteria</taxon>
        <taxon>Bacillati</taxon>
        <taxon>Actinomycetota</taxon>
        <taxon>Actinomycetes</taxon>
        <taxon>Micrococcales</taxon>
        <taxon>Microbacteriaceae</taxon>
        <taxon>Microbacterium</taxon>
    </lineage>
</organism>
<dbReference type="Proteomes" id="UP001054811">
    <property type="component" value="Chromosome"/>
</dbReference>
<evidence type="ECO:0000313" key="4">
    <source>
        <dbReference type="Proteomes" id="UP001054811"/>
    </source>
</evidence>
<feature type="transmembrane region" description="Helical" evidence="1">
    <location>
        <begin position="81"/>
        <end position="105"/>
    </location>
</feature>
<reference evidence="3" key="1">
    <citation type="submission" date="2022-01" db="EMBL/GenBank/DDBJ databases">
        <title>Microbacterium eymi and Microbacterium rhizovicinus sp. nov., isolated from the rhizospheric soil of Elymus tsukushiensis, a plant native to the Dokdo Islands, Republic of Korea.</title>
        <authorList>
            <person name="Hwang Y.J."/>
        </authorList>
    </citation>
    <scope>NUCLEOTIDE SEQUENCE</scope>
    <source>
        <strain evidence="3">KUDC0405</strain>
    </source>
</reference>
<protein>
    <submittedName>
        <fullName evidence="3">Uncharacterized protein</fullName>
    </submittedName>
</protein>
<accession>A0ABY5NJZ2</accession>
<keyword evidence="1" id="KW-0472">Membrane</keyword>
<evidence type="ECO:0000256" key="2">
    <source>
        <dbReference type="SAM" id="SignalP"/>
    </source>
</evidence>
<proteinExistence type="predicted"/>
<gene>
    <name evidence="3" type="ORF">L2X98_19160</name>
</gene>